<evidence type="ECO:0008006" key="3">
    <source>
        <dbReference type="Google" id="ProtNLM"/>
    </source>
</evidence>
<dbReference type="AlphaFoldDB" id="A0A224XFB4"/>
<evidence type="ECO:0000313" key="2">
    <source>
        <dbReference type="Proteomes" id="UP000218689"/>
    </source>
</evidence>
<dbReference type="InterPro" id="IPR025233">
    <property type="entry name" value="DUF4176"/>
</dbReference>
<keyword evidence="2" id="KW-1185">Reference proteome</keyword>
<comment type="caution">
    <text evidence="1">The sequence shown here is derived from an EMBL/GenBank/DDBJ whole genome shotgun (WGS) entry which is preliminary data.</text>
</comment>
<organism evidence="1 2">
    <name type="scientific">Pseudolactococcus reticulitermitis</name>
    <dbReference type="NCBI Taxonomy" id="2025039"/>
    <lineage>
        <taxon>Bacteria</taxon>
        <taxon>Bacillati</taxon>
        <taxon>Bacillota</taxon>
        <taxon>Bacilli</taxon>
        <taxon>Lactobacillales</taxon>
        <taxon>Streptococcaceae</taxon>
        <taxon>Pseudolactococcus</taxon>
    </lineage>
</organism>
<dbReference type="EMBL" id="BEDT01000005">
    <property type="protein sequence ID" value="GAX48251.1"/>
    <property type="molecule type" value="Genomic_DNA"/>
</dbReference>
<name>A0A224XFB4_9LACT</name>
<accession>A0A224XFB4</accession>
<proteinExistence type="predicted"/>
<evidence type="ECO:0000313" key="1">
    <source>
        <dbReference type="EMBL" id="GAX48251.1"/>
    </source>
</evidence>
<dbReference type="Proteomes" id="UP000218689">
    <property type="component" value="Unassembled WGS sequence"/>
</dbReference>
<dbReference type="OrthoDB" id="5124454at2"/>
<sequence length="63" mass="7009">MSEEMSLLPLGTTVSVKENDSVYIIISRGFQKQKDGTFLAEYRGVLHPFGKTATHEPIIIAEN</sequence>
<reference evidence="2" key="1">
    <citation type="submission" date="2017-08" db="EMBL/GenBank/DDBJ databases">
        <title>Draft genome sequence of Lactococcus sp. strain Rs-Y01, isolated from the gut of the lower termite Reticulitermes speratus.</title>
        <authorList>
            <person name="Ohkuma M."/>
            <person name="Yuki M."/>
        </authorList>
    </citation>
    <scope>NUCLEOTIDE SEQUENCE [LARGE SCALE GENOMIC DNA]</scope>
    <source>
        <strain evidence="2">Rs-Y01</strain>
    </source>
</reference>
<protein>
    <recommendedName>
        <fullName evidence="3">DUF4176 domain-containing protein</fullName>
    </recommendedName>
</protein>
<dbReference type="RefSeq" id="WP_157905812.1">
    <property type="nucleotide sequence ID" value="NZ_BEDT01000005.1"/>
</dbReference>
<gene>
    <name evidence="1" type="ORF">RsY01_1866</name>
</gene>
<dbReference type="Pfam" id="PF13780">
    <property type="entry name" value="DUF4176"/>
    <property type="match status" value="1"/>
</dbReference>